<organism evidence="1 2">
    <name type="scientific">Rhabdobacter roseus</name>
    <dbReference type="NCBI Taxonomy" id="1655419"/>
    <lineage>
        <taxon>Bacteria</taxon>
        <taxon>Pseudomonadati</taxon>
        <taxon>Bacteroidota</taxon>
        <taxon>Cytophagia</taxon>
        <taxon>Cytophagales</taxon>
        <taxon>Cytophagaceae</taxon>
        <taxon>Rhabdobacter</taxon>
    </lineage>
</organism>
<evidence type="ECO:0000313" key="1">
    <source>
        <dbReference type="EMBL" id="MBB5285025.1"/>
    </source>
</evidence>
<proteinExistence type="predicted"/>
<dbReference type="PROSITE" id="PS51257">
    <property type="entry name" value="PROKAR_LIPOPROTEIN"/>
    <property type="match status" value="1"/>
</dbReference>
<dbReference type="AlphaFoldDB" id="A0A840TQ45"/>
<keyword evidence="2" id="KW-1185">Reference proteome</keyword>
<reference evidence="1 2" key="1">
    <citation type="submission" date="2020-08" db="EMBL/GenBank/DDBJ databases">
        <title>Genomic Encyclopedia of Type Strains, Phase IV (KMG-IV): sequencing the most valuable type-strain genomes for metagenomic binning, comparative biology and taxonomic classification.</title>
        <authorList>
            <person name="Goeker M."/>
        </authorList>
    </citation>
    <scope>NUCLEOTIDE SEQUENCE [LARGE SCALE GENOMIC DNA]</scope>
    <source>
        <strain evidence="1 2">DSM 105074</strain>
    </source>
</reference>
<sequence length="201" mass="23536">MKRQMEIRPKAYTMTIILLTSLLACQPSDEAIREKIEEAVRQEVDNRSYEGGYDYELAELRALSFRRVNIHYLDSMDIAAAKLRYETFEFLVRFNRESKKSLDEEVYIDRATLLEKADNEKDFKEYADSLAHYAQKITNLEERKKGRADLKPTFFAAKTVIKGKFGPLKKLDTLDILLDKNYKVLRPNLMVMKMEYGAQID</sequence>
<evidence type="ECO:0000313" key="2">
    <source>
        <dbReference type="Proteomes" id="UP000557307"/>
    </source>
</evidence>
<gene>
    <name evidence="1" type="ORF">HNQ92_003173</name>
</gene>
<dbReference type="RefSeq" id="WP_221307463.1">
    <property type="nucleotide sequence ID" value="NZ_JACHGF010000004.1"/>
</dbReference>
<protein>
    <submittedName>
        <fullName evidence="1">Uncharacterized protein</fullName>
    </submittedName>
</protein>
<dbReference type="EMBL" id="JACHGF010000004">
    <property type="protein sequence ID" value="MBB5285025.1"/>
    <property type="molecule type" value="Genomic_DNA"/>
</dbReference>
<dbReference type="Proteomes" id="UP000557307">
    <property type="component" value="Unassembled WGS sequence"/>
</dbReference>
<comment type="caution">
    <text evidence="1">The sequence shown here is derived from an EMBL/GenBank/DDBJ whole genome shotgun (WGS) entry which is preliminary data.</text>
</comment>
<name>A0A840TQ45_9BACT</name>
<accession>A0A840TQ45</accession>